<feature type="chain" id="PRO_5025495884" description="Curlin associated repeat-containing protein" evidence="1">
    <location>
        <begin position="21"/>
        <end position="237"/>
    </location>
</feature>
<proteinExistence type="predicted"/>
<evidence type="ECO:0000313" key="2">
    <source>
        <dbReference type="EMBL" id="QIA08156.1"/>
    </source>
</evidence>
<protein>
    <recommendedName>
        <fullName evidence="4">Curlin associated repeat-containing protein</fullName>
    </recommendedName>
</protein>
<dbReference type="AlphaFoldDB" id="A0A6C0RDZ4"/>
<organism evidence="2 3">
    <name type="scientific">Draconibacterium halophilum</name>
    <dbReference type="NCBI Taxonomy" id="2706887"/>
    <lineage>
        <taxon>Bacteria</taxon>
        <taxon>Pseudomonadati</taxon>
        <taxon>Bacteroidota</taxon>
        <taxon>Bacteroidia</taxon>
        <taxon>Marinilabiliales</taxon>
        <taxon>Prolixibacteraceae</taxon>
        <taxon>Draconibacterium</taxon>
    </lineage>
</organism>
<sequence length="237" mass="25902">MKRYLIFLSVFVLAAFSVSAQKDASEDVKELKSGQVEVENELLYPNQAMINQSGFSNTIKTVQEQQGVLQNSLNAIQRDGNQQAYIEQTGTGLQTTLLQANENFEYANGGRVPEENVGNIANIWSVGHNIIQTVTQLGSGNEINSLIENSTLNVREAQLYQEGMNNSINLAVKGPWNGAGAEPDMISVKQEGIGFSVSALMEPYSKPVIVHQYNGWSGGMDVQIHTTTNFTGFPAKK</sequence>
<dbReference type="EMBL" id="CP048409">
    <property type="protein sequence ID" value="QIA08156.1"/>
    <property type="molecule type" value="Genomic_DNA"/>
</dbReference>
<name>A0A6C0RDZ4_9BACT</name>
<dbReference type="KEGG" id="drc:G0Q07_10695"/>
<reference evidence="2 3" key="1">
    <citation type="submission" date="2020-02" db="EMBL/GenBank/DDBJ databases">
        <title>Genome sequencing for Draconibacterium sp. strain M1.</title>
        <authorList>
            <person name="Park S.-J."/>
        </authorList>
    </citation>
    <scope>NUCLEOTIDE SEQUENCE [LARGE SCALE GENOMIC DNA]</scope>
    <source>
        <strain evidence="2 3">M1</strain>
    </source>
</reference>
<evidence type="ECO:0000256" key="1">
    <source>
        <dbReference type="SAM" id="SignalP"/>
    </source>
</evidence>
<keyword evidence="1" id="KW-0732">Signal</keyword>
<feature type="signal peptide" evidence="1">
    <location>
        <begin position="1"/>
        <end position="20"/>
    </location>
</feature>
<dbReference type="RefSeq" id="WP_163346077.1">
    <property type="nucleotide sequence ID" value="NZ_CP048409.1"/>
</dbReference>
<evidence type="ECO:0000313" key="3">
    <source>
        <dbReference type="Proteomes" id="UP000474630"/>
    </source>
</evidence>
<evidence type="ECO:0008006" key="4">
    <source>
        <dbReference type="Google" id="ProtNLM"/>
    </source>
</evidence>
<dbReference type="Proteomes" id="UP000474630">
    <property type="component" value="Chromosome"/>
</dbReference>
<gene>
    <name evidence="2" type="ORF">G0Q07_10695</name>
</gene>
<accession>A0A6C0RDZ4</accession>
<keyword evidence="3" id="KW-1185">Reference proteome</keyword>